<dbReference type="EMBL" id="SRMA01026652">
    <property type="protein sequence ID" value="TRY80209.1"/>
    <property type="molecule type" value="Genomic_DNA"/>
</dbReference>
<dbReference type="GO" id="GO:0004842">
    <property type="term" value="F:ubiquitin-protein transferase activity"/>
    <property type="evidence" value="ECO:0007669"/>
    <property type="project" value="TreeGrafter"/>
</dbReference>
<dbReference type="PROSITE" id="PS50088">
    <property type="entry name" value="ANK_REPEAT"/>
    <property type="match status" value="2"/>
</dbReference>
<evidence type="ECO:0000256" key="1">
    <source>
        <dbReference type="ARBA" id="ARBA00022737"/>
    </source>
</evidence>
<dbReference type="GO" id="GO:0085020">
    <property type="term" value="P:protein K6-linked ubiquitination"/>
    <property type="evidence" value="ECO:0007669"/>
    <property type="project" value="TreeGrafter"/>
</dbReference>
<dbReference type="PROSITE" id="PS50297">
    <property type="entry name" value="ANK_REP_REGION"/>
    <property type="match status" value="1"/>
</dbReference>
<protein>
    <submittedName>
        <fullName evidence="4">Uncharacterized protein</fullName>
    </submittedName>
</protein>
<proteinExistence type="predicted"/>
<accession>A0A553PRA0</accession>
<dbReference type="Pfam" id="PF12796">
    <property type="entry name" value="Ank_2"/>
    <property type="match status" value="1"/>
</dbReference>
<dbReference type="STRING" id="623744.A0A553PRA0"/>
<name>A0A553PRA0_9TELE</name>
<feature type="repeat" description="ANK" evidence="3">
    <location>
        <begin position="39"/>
        <end position="65"/>
    </location>
</feature>
<sequence>MDFHGGHCSCSSHRPSASVHQTLAEMDFERAPCFSLEQHYASRAGQRSVCELLLDSGAHVNAQTHGGATPLHRAAYCGHYHVVQLLLERGGQPGLADDDGATPLHKAAEQRHSVVCQLLVNCFPALREVKDNRLRTSFNLCPEKDADWEFLKPPQ</sequence>
<dbReference type="SMART" id="SM00248">
    <property type="entry name" value="ANK"/>
    <property type="match status" value="3"/>
</dbReference>
<dbReference type="PANTHER" id="PTHR24171:SF8">
    <property type="entry name" value="BRCA1-ASSOCIATED RING DOMAIN PROTEIN 1"/>
    <property type="match status" value="1"/>
</dbReference>
<evidence type="ECO:0000313" key="4">
    <source>
        <dbReference type="EMBL" id="TRY80209.1"/>
    </source>
</evidence>
<dbReference type="PANTHER" id="PTHR24171">
    <property type="entry name" value="ANKYRIN REPEAT DOMAIN-CONTAINING PROTEIN 39-RELATED"/>
    <property type="match status" value="1"/>
</dbReference>
<keyword evidence="1" id="KW-0677">Repeat</keyword>
<dbReference type="Gene3D" id="1.25.40.20">
    <property type="entry name" value="Ankyrin repeat-containing domain"/>
    <property type="match status" value="2"/>
</dbReference>
<reference evidence="4 5" key="1">
    <citation type="journal article" date="2019" name="Sci. Data">
        <title>Hybrid genome assembly and annotation of Danionella translucida.</title>
        <authorList>
            <person name="Kadobianskyi M."/>
            <person name="Schulze L."/>
            <person name="Schuelke M."/>
            <person name="Judkewitz B."/>
        </authorList>
    </citation>
    <scope>NUCLEOTIDE SEQUENCE [LARGE SCALE GENOMIC DNA]</scope>
    <source>
        <strain evidence="4 5">Bolton</strain>
    </source>
</reference>
<dbReference type="InterPro" id="IPR036770">
    <property type="entry name" value="Ankyrin_rpt-contain_sf"/>
</dbReference>
<dbReference type="GO" id="GO:0031436">
    <property type="term" value="C:BRCA1-BARD1 complex"/>
    <property type="evidence" value="ECO:0007669"/>
    <property type="project" value="TreeGrafter"/>
</dbReference>
<dbReference type="Proteomes" id="UP000316079">
    <property type="component" value="Unassembled WGS sequence"/>
</dbReference>
<evidence type="ECO:0000313" key="5">
    <source>
        <dbReference type="Proteomes" id="UP000316079"/>
    </source>
</evidence>
<gene>
    <name evidence="4" type="ORF">DNTS_022595</name>
</gene>
<dbReference type="SUPFAM" id="SSF48403">
    <property type="entry name" value="Ankyrin repeat"/>
    <property type="match status" value="1"/>
</dbReference>
<evidence type="ECO:0000256" key="3">
    <source>
        <dbReference type="PROSITE-ProRule" id="PRU00023"/>
    </source>
</evidence>
<keyword evidence="2 3" id="KW-0040">ANK repeat</keyword>
<organism evidence="4 5">
    <name type="scientific">Danionella cerebrum</name>
    <dbReference type="NCBI Taxonomy" id="2873325"/>
    <lineage>
        <taxon>Eukaryota</taxon>
        <taxon>Metazoa</taxon>
        <taxon>Chordata</taxon>
        <taxon>Craniata</taxon>
        <taxon>Vertebrata</taxon>
        <taxon>Euteleostomi</taxon>
        <taxon>Actinopterygii</taxon>
        <taxon>Neopterygii</taxon>
        <taxon>Teleostei</taxon>
        <taxon>Ostariophysi</taxon>
        <taxon>Cypriniformes</taxon>
        <taxon>Danionidae</taxon>
        <taxon>Danioninae</taxon>
        <taxon>Danionella</taxon>
    </lineage>
</organism>
<feature type="repeat" description="ANK" evidence="3">
    <location>
        <begin position="66"/>
        <end position="98"/>
    </location>
</feature>
<evidence type="ECO:0000256" key="2">
    <source>
        <dbReference type="ARBA" id="ARBA00023043"/>
    </source>
</evidence>
<dbReference type="AlphaFoldDB" id="A0A553PRA0"/>
<comment type="caution">
    <text evidence="4">The sequence shown here is derived from an EMBL/GenBank/DDBJ whole genome shotgun (WGS) entry which is preliminary data.</text>
</comment>
<dbReference type="InterPro" id="IPR002110">
    <property type="entry name" value="Ankyrin_rpt"/>
</dbReference>
<dbReference type="GO" id="GO:0070531">
    <property type="term" value="C:BRCA1-A complex"/>
    <property type="evidence" value="ECO:0007669"/>
    <property type="project" value="TreeGrafter"/>
</dbReference>
<keyword evidence="5" id="KW-1185">Reference proteome</keyword>
<dbReference type="OrthoDB" id="539213at2759"/>